<proteinExistence type="predicted"/>
<evidence type="ECO:0000313" key="2">
    <source>
        <dbReference type="EMBL" id="MCS5736703.1"/>
    </source>
</evidence>
<dbReference type="InterPro" id="IPR029262">
    <property type="entry name" value="RPOL_N"/>
</dbReference>
<gene>
    <name evidence="2" type="ORF">N1032_23515</name>
</gene>
<feature type="non-terminal residue" evidence="2">
    <location>
        <position position="383"/>
    </location>
</feature>
<dbReference type="InterPro" id="IPR037159">
    <property type="entry name" value="RNA_POL_N_sf"/>
</dbReference>
<evidence type="ECO:0000259" key="1">
    <source>
        <dbReference type="Pfam" id="PF14700"/>
    </source>
</evidence>
<dbReference type="InterPro" id="IPR002092">
    <property type="entry name" value="DNA-dir_Rpol_phage-type"/>
</dbReference>
<name>A0ABT2H9X4_9MICO</name>
<dbReference type="RefSeq" id="WP_259542780.1">
    <property type="nucleotide sequence ID" value="NZ_JANLCJ010000124.1"/>
</dbReference>
<dbReference type="SUPFAM" id="SSF56672">
    <property type="entry name" value="DNA/RNA polymerases"/>
    <property type="match status" value="1"/>
</dbReference>
<keyword evidence="3" id="KW-1185">Reference proteome</keyword>
<sequence length="383" mass="44393">GAAIQDKEMAATAFASYIGKVVEDTVRFYPMLSVAEVEWKKRYEKAWQTRSDSHHKREFVKRAEEQRVKDGVIPEWKEWTTEQKIAVGYFFINLIKIGTDGAFRTENRSNNSGKKFDYTLKIFIDDQWVEEIVKEGFHLSSLSPNYMPMVIPPKRWTSFNSGGYWSVGGRKHPFISSYKHRNIVKRQVKCDMPDVYEAVNIIQETSLKVNQYILQVLKDVSASHAVGSVLIENGKTWALTEVPFVLHKQKFRELVVNNPDGRPTKEQIDEYRKEAHRLKANERGVIARRRDIDKVIGLADKFIQYPAFYIPHHCDFRGRVYPAVNGELHQQRDDVSKSLIYCAEGKPMGERGWYWLRVCCASLGEKGETKNAHPDVRAKWVMD</sequence>
<comment type="caution">
    <text evidence="2">The sequence shown here is derived from an EMBL/GenBank/DDBJ whole genome shotgun (WGS) entry which is preliminary data.</text>
</comment>
<dbReference type="InterPro" id="IPR043502">
    <property type="entry name" value="DNA/RNA_pol_sf"/>
</dbReference>
<dbReference type="PANTHER" id="PTHR10102">
    <property type="entry name" value="DNA-DIRECTED RNA POLYMERASE, MITOCHONDRIAL"/>
    <property type="match status" value="1"/>
</dbReference>
<evidence type="ECO:0000313" key="3">
    <source>
        <dbReference type="Proteomes" id="UP001165586"/>
    </source>
</evidence>
<dbReference type="EMBL" id="JANLCJ010000124">
    <property type="protein sequence ID" value="MCS5736703.1"/>
    <property type="molecule type" value="Genomic_DNA"/>
</dbReference>
<dbReference type="Proteomes" id="UP001165586">
    <property type="component" value="Unassembled WGS sequence"/>
</dbReference>
<feature type="domain" description="DNA-directed RNA polymerase N-terminal" evidence="1">
    <location>
        <begin position="6"/>
        <end position="202"/>
    </location>
</feature>
<dbReference type="PANTHER" id="PTHR10102:SF0">
    <property type="entry name" value="DNA-DIRECTED RNA POLYMERASE, MITOCHONDRIAL"/>
    <property type="match status" value="1"/>
</dbReference>
<dbReference type="Pfam" id="PF14700">
    <property type="entry name" value="RPOL_N"/>
    <property type="match status" value="1"/>
</dbReference>
<reference evidence="2" key="1">
    <citation type="submission" date="2022-08" db="EMBL/GenBank/DDBJ databases">
        <authorList>
            <person name="Deng Y."/>
            <person name="Han X.-F."/>
            <person name="Zhang Y.-Q."/>
        </authorList>
    </citation>
    <scope>NUCLEOTIDE SEQUENCE</scope>
    <source>
        <strain evidence="2">CPCC 203386</strain>
    </source>
</reference>
<feature type="non-terminal residue" evidence="2">
    <location>
        <position position="1"/>
    </location>
</feature>
<dbReference type="Gene3D" id="1.10.1320.10">
    <property type="entry name" value="DNA-directed RNA polymerase, N-terminal domain"/>
    <property type="match status" value="1"/>
</dbReference>
<protein>
    <recommendedName>
        <fullName evidence="1">DNA-directed RNA polymerase N-terminal domain-containing protein</fullName>
    </recommendedName>
</protein>
<accession>A0ABT2H9X4</accession>
<organism evidence="2 3">
    <name type="scientific">Herbiconiux daphne</name>
    <dbReference type="NCBI Taxonomy" id="2970914"/>
    <lineage>
        <taxon>Bacteria</taxon>
        <taxon>Bacillati</taxon>
        <taxon>Actinomycetota</taxon>
        <taxon>Actinomycetes</taxon>
        <taxon>Micrococcales</taxon>
        <taxon>Microbacteriaceae</taxon>
        <taxon>Herbiconiux</taxon>
    </lineage>
</organism>